<dbReference type="Gene3D" id="3.30.420.10">
    <property type="entry name" value="Ribonuclease H-like superfamily/Ribonuclease H"/>
    <property type="match status" value="1"/>
</dbReference>
<proteinExistence type="predicted"/>
<dbReference type="InterPro" id="IPR001584">
    <property type="entry name" value="Integrase_cat-core"/>
</dbReference>
<comment type="caution">
    <text evidence="2">The sequence shown here is derived from an EMBL/GenBank/DDBJ whole genome shotgun (WGS) entry which is preliminary data.</text>
</comment>
<dbReference type="SUPFAM" id="SSF53098">
    <property type="entry name" value="Ribonuclease H-like"/>
    <property type="match status" value="1"/>
</dbReference>
<evidence type="ECO:0000259" key="1">
    <source>
        <dbReference type="Pfam" id="PF00665"/>
    </source>
</evidence>
<evidence type="ECO:0000313" key="2">
    <source>
        <dbReference type="EMBL" id="MFC3293685.1"/>
    </source>
</evidence>
<dbReference type="InterPro" id="IPR036397">
    <property type="entry name" value="RNaseH_sf"/>
</dbReference>
<dbReference type="Pfam" id="PF00665">
    <property type="entry name" value="rve"/>
    <property type="match status" value="1"/>
</dbReference>
<keyword evidence="3" id="KW-1185">Reference proteome</keyword>
<dbReference type="RefSeq" id="WP_083933021.1">
    <property type="nucleotide sequence ID" value="NZ_BMXD01000001.1"/>
</dbReference>
<gene>
    <name evidence="2" type="ORF">ACFOEI_16675</name>
</gene>
<dbReference type="InterPro" id="IPR012337">
    <property type="entry name" value="RNaseH-like_sf"/>
</dbReference>
<dbReference type="Proteomes" id="UP001595640">
    <property type="component" value="Unassembled WGS sequence"/>
</dbReference>
<protein>
    <submittedName>
        <fullName evidence="2">DDE-type integrase/transposase/recombinase</fullName>
    </submittedName>
</protein>
<reference evidence="3" key="1">
    <citation type="journal article" date="2019" name="Int. J. Syst. Evol. Microbiol.">
        <title>The Global Catalogue of Microorganisms (GCM) 10K type strain sequencing project: providing services to taxonomists for standard genome sequencing and annotation.</title>
        <authorList>
            <consortium name="The Broad Institute Genomics Platform"/>
            <consortium name="The Broad Institute Genome Sequencing Center for Infectious Disease"/>
            <person name="Wu L."/>
            <person name="Ma J."/>
        </authorList>
    </citation>
    <scope>NUCLEOTIDE SEQUENCE [LARGE SCALE GENOMIC DNA]</scope>
    <source>
        <strain evidence="3">KCTC 12847</strain>
    </source>
</reference>
<feature type="domain" description="Integrase catalytic" evidence="1">
    <location>
        <begin position="3"/>
        <end position="67"/>
    </location>
</feature>
<dbReference type="EMBL" id="JBHRUH010000031">
    <property type="protein sequence ID" value="MFC3293685.1"/>
    <property type="molecule type" value="Genomic_DNA"/>
</dbReference>
<accession>A0ABV7M5F4</accession>
<sequence length="75" mass="8480">MGYLHIDICVIRSGEGKAYLFVAVDRTSRFVHAQLYRQITRHIAADFLVETLQALSYRVHTVLTDNGVLAIEESS</sequence>
<organism evidence="2 3">
    <name type="scientific">Modicisalibacter luteus</name>
    <dbReference type="NCBI Taxonomy" id="453962"/>
    <lineage>
        <taxon>Bacteria</taxon>
        <taxon>Pseudomonadati</taxon>
        <taxon>Pseudomonadota</taxon>
        <taxon>Gammaproteobacteria</taxon>
        <taxon>Oceanospirillales</taxon>
        <taxon>Halomonadaceae</taxon>
        <taxon>Modicisalibacter</taxon>
    </lineage>
</organism>
<name>A0ABV7M5F4_9GAMM</name>
<evidence type="ECO:0000313" key="3">
    <source>
        <dbReference type="Proteomes" id="UP001595640"/>
    </source>
</evidence>